<sequence length="90" mass="9926">MEGHCSTREGLKLVSTPITSEGLIEEFTWKCREGMICSWVLEGGSGKAPSLSMRLGLLLRTGMPLPHRALFDSEFRAPYGRTNGSENSPR</sequence>
<keyword evidence="2" id="KW-1185">Reference proteome</keyword>
<protein>
    <submittedName>
        <fullName evidence="1">Uncharacterized protein</fullName>
    </submittedName>
</protein>
<evidence type="ECO:0000313" key="1">
    <source>
        <dbReference type="EMBL" id="GAA4335494.1"/>
    </source>
</evidence>
<name>A0ABP8H7P3_9ACTN</name>
<evidence type="ECO:0000313" key="2">
    <source>
        <dbReference type="Proteomes" id="UP001501115"/>
    </source>
</evidence>
<dbReference type="EMBL" id="BAABET010000013">
    <property type="protein sequence ID" value="GAA4335494.1"/>
    <property type="molecule type" value="Genomic_DNA"/>
</dbReference>
<gene>
    <name evidence="1" type="ORF">GCM10023086_68030</name>
</gene>
<comment type="caution">
    <text evidence="1">The sequence shown here is derived from an EMBL/GenBank/DDBJ whole genome shotgun (WGS) entry which is preliminary data.</text>
</comment>
<organism evidence="1 2">
    <name type="scientific">Streptomyces venetus</name>
    <dbReference type="NCBI Taxonomy" id="1701086"/>
    <lineage>
        <taxon>Bacteria</taxon>
        <taxon>Bacillati</taxon>
        <taxon>Actinomycetota</taxon>
        <taxon>Actinomycetes</taxon>
        <taxon>Kitasatosporales</taxon>
        <taxon>Streptomycetaceae</taxon>
        <taxon>Streptomyces</taxon>
    </lineage>
</organism>
<accession>A0ABP8H7P3</accession>
<dbReference type="Proteomes" id="UP001501115">
    <property type="component" value="Unassembled WGS sequence"/>
</dbReference>
<proteinExistence type="predicted"/>
<reference evidence="2" key="1">
    <citation type="journal article" date="2019" name="Int. J. Syst. Evol. Microbiol.">
        <title>The Global Catalogue of Microorganisms (GCM) 10K type strain sequencing project: providing services to taxonomists for standard genome sequencing and annotation.</title>
        <authorList>
            <consortium name="The Broad Institute Genomics Platform"/>
            <consortium name="The Broad Institute Genome Sequencing Center for Infectious Disease"/>
            <person name="Wu L."/>
            <person name="Ma J."/>
        </authorList>
    </citation>
    <scope>NUCLEOTIDE SEQUENCE [LARGE SCALE GENOMIC DNA]</scope>
    <source>
        <strain evidence="2">JCM 31290</strain>
    </source>
</reference>